<dbReference type="OrthoDB" id="5544050at2759"/>
<dbReference type="EMBL" id="KQ086087">
    <property type="protein sequence ID" value="KLO08537.1"/>
    <property type="molecule type" value="Genomic_DNA"/>
</dbReference>
<feature type="compositionally biased region" description="Basic and acidic residues" evidence="1">
    <location>
        <begin position="71"/>
        <end position="102"/>
    </location>
</feature>
<feature type="region of interest" description="Disordered" evidence="1">
    <location>
        <begin position="23"/>
        <end position="175"/>
    </location>
</feature>
<organism evidence="2 3">
    <name type="scientific">Schizopora paradoxa</name>
    <dbReference type="NCBI Taxonomy" id="27342"/>
    <lineage>
        <taxon>Eukaryota</taxon>
        <taxon>Fungi</taxon>
        <taxon>Dikarya</taxon>
        <taxon>Basidiomycota</taxon>
        <taxon>Agaricomycotina</taxon>
        <taxon>Agaricomycetes</taxon>
        <taxon>Hymenochaetales</taxon>
        <taxon>Schizoporaceae</taxon>
        <taxon>Schizopora</taxon>
    </lineage>
</organism>
<sequence>MSSPTTPALVPSPALYAASAAYAYPYGGTPPPPRSTSAVSASSSAAGSSSSKPGDHSKAKKQNVFSDDGGFLDRIKRSKMEEAKKDKDSDKVAARREFENRFKNRRKRPIESTTDDTELPAKKTKAETEDKDGERKKADNGDSTSSKVSYTNEVQGYSNKGNPKDSGAGVRSLVK</sequence>
<name>A0A0H2RAY3_9AGAM</name>
<proteinExistence type="predicted"/>
<feature type="compositionally biased region" description="Polar residues" evidence="1">
    <location>
        <begin position="141"/>
        <end position="161"/>
    </location>
</feature>
<feature type="compositionally biased region" description="Basic and acidic residues" evidence="1">
    <location>
        <begin position="119"/>
        <end position="140"/>
    </location>
</feature>
<gene>
    <name evidence="2" type="ORF">SCHPADRAFT_1000850</name>
</gene>
<accession>A0A0H2RAY3</accession>
<protein>
    <submittedName>
        <fullName evidence="2">Uncharacterized protein</fullName>
    </submittedName>
</protein>
<evidence type="ECO:0000313" key="3">
    <source>
        <dbReference type="Proteomes" id="UP000053477"/>
    </source>
</evidence>
<evidence type="ECO:0000256" key="1">
    <source>
        <dbReference type="SAM" id="MobiDB-lite"/>
    </source>
</evidence>
<dbReference type="InParanoid" id="A0A0H2RAY3"/>
<reference evidence="2 3" key="1">
    <citation type="submission" date="2015-04" db="EMBL/GenBank/DDBJ databases">
        <title>Complete genome sequence of Schizopora paradoxa KUC8140, a cosmopolitan wood degrader in East Asia.</title>
        <authorList>
            <consortium name="DOE Joint Genome Institute"/>
            <person name="Min B."/>
            <person name="Park H."/>
            <person name="Jang Y."/>
            <person name="Kim J.-J."/>
            <person name="Kim K.H."/>
            <person name="Pangilinan J."/>
            <person name="Lipzen A."/>
            <person name="Riley R."/>
            <person name="Grigoriev I.V."/>
            <person name="Spatafora J.W."/>
            <person name="Choi I.-G."/>
        </authorList>
    </citation>
    <scope>NUCLEOTIDE SEQUENCE [LARGE SCALE GENOMIC DNA]</scope>
    <source>
        <strain evidence="2 3">KUC8140</strain>
    </source>
</reference>
<evidence type="ECO:0000313" key="2">
    <source>
        <dbReference type="EMBL" id="KLO08537.1"/>
    </source>
</evidence>
<keyword evidence="3" id="KW-1185">Reference proteome</keyword>
<dbReference type="Proteomes" id="UP000053477">
    <property type="component" value="Unassembled WGS sequence"/>
</dbReference>
<feature type="compositionally biased region" description="Low complexity" evidence="1">
    <location>
        <begin position="35"/>
        <end position="51"/>
    </location>
</feature>
<dbReference type="AlphaFoldDB" id="A0A0H2RAY3"/>